<evidence type="ECO:0008006" key="3">
    <source>
        <dbReference type="Google" id="ProtNLM"/>
    </source>
</evidence>
<dbReference type="RefSeq" id="WP_342959726.1">
    <property type="nucleotide sequence ID" value="NZ_JAZHFZ010000063.1"/>
</dbReference>
<dbReference type="EMBL" id="JAZHGA010000063">
    <property type="protein sequence ID" value="MEM5346062.1"/>
    <property type="molecule type" value="Genomic_DNA"/>
</dbReference>
<evidence type="ECO:0000313" key="1">
    <source>
        <dbReference type="EMBL" id="MEM5346062.1"/>
    </source>
</evidence>
<name>A0ABU9RG87_9BURK</name>
<protein>
    <recommendedName>
        <fullName evidence="3">Apea-like HEPN domain-containing protein</fullName>
    </recommendedName>
</protein>
<comment type="caution">
    <text evidence="1">The sequence shown here is derived from an EMBL/GenBank/DDBJ whole genome shotgun (WGS) entry which is preliminary data.</text>
</comment>
<proteinExistence type="predicted"/>
<reference evidence="1 2" key="1">
    <citation type="submission" date="2024-01" db="EMBL/GenBank/DDBJ databases">
        <title>The diversity of rhizobia nodulating Mimosa spp. in eleven states of Brazil covering several biomes is determined by host plant, location, and edaphic factors.</title>
        <authorList>
            <person name="Rouws L."/>
            <person name="Barauna A."/>
            <person name="Beukes C."/>
            <person name="De Faria S.M."/>
            <person name="Gross E."/>
            <person name="Dos Reis Junior F.B."/>
            <person name="Simon M."/>
            <person name="Maluk M."/>
            <person name="Odee D.W."/>
            <person name="Kenicer G."/>
            <person name="Young J.P.W."/>
            <person name="Reis V.M."/>
            <person name="Zilli J."/>
            <person name="James E.K."/>
        </authorList>
    </citation>
    <scope>NUCLEOTIDE SEQUENCE [LARGE SCALE GENOMIC DNA]</scope>
    <source>
        <strain evidence="1 2">JPY530</strain>
    </source>
</reference>
<gene>
    <name evidence="1" type="ORF">V4C56_41365</name>
</gene>
<accession>A0ABU9RG87</accession>
<evidence type="ECO:0000313" key="2">
    <source>
        <dbReference type="Proteomes" id="UP001481677"/>
    </source>
</evidence>
<keyword evidence="2" id="KW-1185">Reference proteome</keyword>
<sequence length="336" mass="38052">MTQIDSSQLPAIPYIDNAGLDGRFLSSTLFYDDNRWRFWTVAEGRLFELKIVEPLEMFYFAREPQSEHDLYFHLLDFVAQRASIPDVKHAISGMMDDLLNFTTTVPKIELLHASRVEVGHGINRMVTTEIEYLFSVCRGLFDLLQEVISGLWNRVQLLEPSSVKKPLKKSFNEMVTYEGKPTTRESLQARFGLPEMLADMYIRTSGFFRELRQMRDNLVHRGSSVQTIFSDDEGFLISGHLRPFESMAIWRDEEKRPNGLVPLVPALSTMIYGTLSACGAFSHALEATIGFPTPLVPEMQLFLRCPLGQRFLASMRDSGVRAVPLTADGDATASPD</sequence>
<dbReference type="Proteomes" id="UP001481677">
    <property type="component" value="Unassembled WGS sequence"/>
</dbReference>
<organism evidence="1 2">
    <name type="scientific">Paraburkholderia azotifigens</name>
    <dbReference type="NCBI Taxonomy" id="2057004"/>
    <lineage>
        <taxon>Bacteria</taxon>
        <taxon>Pseudomonadati</taxon>
        <taxon>Pseudomonadota</taxon>
        <taxon>Betaproteobacteria</taxon>
        <taxon>Burkholderiales</taxon>
        <taxon>Burkholderiaceae</taxon>
        <taxon>Paraburkholderia</taxon>
    </lineage>
</organism>